<organism evidence="1 2">
    <name type="scientific">Candidatus Ornithospirochaeta avicola</name>
    <dbReference type="NCBI Taxonomy" id="2840896"/>
    <lineage>
        <taxon>Bacteria</taxon>
        <taxon>Pseudomonadati</taxon>
        <taxon>Spirochaetota</taxon>
        <taxon>Spirochaetia</taxon>
        <taxon>Spirochaetales</taxon>
        <taxon>Spirochaetaceae</taxon>
        <taxon>Spirochaetaceae incertae sedis</taxon>
        <taxon>Candidatus Ornithospirochaeta</taxon>
    </lineage>
</organism>
<name>A0A9D1PRW6_9SPIO</name>
<sequence length="112" mass="12636">MKTIDKTDYVSLTSYTRRFTSDDAAVIEAYLNTVGALNAVTLWERKIENESFKESVISSFISRIRCGGEITLDEFLGTTNTSAIERDDASIWACPDVFNDYVAYLTENRVNT</sequence>
<dbReference type="Proteomes" id="UP000823936">
    <property type="component" value="Unassembled WGS sequence"/>
</dbReference>
<dbReference type="AlphaFoldDB" id="A0A9D1PRW6"/>
<evidence type="ECO:0000313" key="1">
    <source>
        <dbReference type="EMBL" id="HIV98433.1"/>
    </source>
</evidence>
<dbReference type="EMBL" id="DXHU01000006">
    <property type="protein sequence ID" value="HIV98433.1"/>
    <property type="molecule type" value="Genomic_DNA"/>
</dbReference>
<protein>
    <submittedName>
        <fullName evidence="1">Uncharacterized protein</fullName>
    </submittedName>
</protein>
<proteinExistence type="predicted"/>
<reference evidence="1" key="1">
    <citation type="journal article" date="2021" name="PeerJ">
        <title>Extensive microbial diversity within the chicken gut microbiome revealed by metagenomics and culture.</title>
        <authorList>
            <person name="Gilroy R."/>
            <person name="Ravi A."/>
            <person name="Getino M."/>
            <person name="Pursley I."/>
            <person name="Horton D.L."/>
            <person name="Alikhan N.F."/>
            <person name="Baker D."/>
            <person name="Gharbi K."/>
            <person name="Hall N."/>
            <person name="Watson M."/>
            <person name="Adriaenssens E.M."/>
            <person name="Foster-Nyarko E."/>
            <person name="Jarju S."/>
            <person name="Secka A."/>
            <person name="Antonio M."/>
            <person name="Oren A."/>
            <person name="Chaudhuri R.R."/>
            <person name="La Ragione R."/>
            <person name="Hildebrand F."/>
            <person name="Pallen M.J."/>
        </authorList>
    </citation>
    <scope>NUCLEOTIDE SEQUENCE</scope>
    <source>
        <strain evidence="1">Gambia11-129</strain>
    </source>
</reference>
<gene>
    <name evidence="1" type="ORF">IAB12_01480</name>
</gene>
<comment type="caution">
    <text evidence="1">The sequence shown here is derived from an EMBL/GenBank/DDBJ whole genome shotgun (WGS) entry which is preliminary data.</text>
</comment>
<accession>A0A9D1PRW6</accession>
<evidence type="ECO:0000313" key="2">
    <source>
        <dbReference type="Proteomes" id="UP000823936"/>
    </source>
</evidence>
<reference evidence="1" key="2">
    <citation type="submission" date="2021-04" db="EMBL/GenBank/DDBJ databases">
        <authorList>
            <person name="Gilroy R."/>
        </authorList>
    </citation>
    <scope>NUCLEOTIDE SEQUENCE</scope>
    <source>
        <strain evidence="1">Gambia11-129</strain>
    </source>
</reference>